<proteinExistence type="predicted"/>
<protein>
    <submittedName>
        <fullName evidence="1">Uncharacterized protein</fullName>
    </submittedName>
</protein>
<dbReference type="EMBL" id="BK016006">
    <property type="protein sequence ID" value="DAF89312.1"/>
    <property type="molecule type" value="Genomic_DNA"/>
</dbReference>
<reference evidence="1" key="1">
    <citation type="journal article" date="2021" name="Proc. Natl. Acad. Sci. U.S.A.">
        <title>A Catalog of Tens of Thousands of Viruses from Human Metagenomes Reveals Hidden Associations with Chronic Diseases.</title>
        <authorList>
            <person name="Tisza M.J."/>
            <person name="Buck C.B."/>
        </authorList>
    </citation>
    <scope>NUCLEOTIDE SEQUENCE</scope>
    <source>
        <strain evidence="1">CtZDN4</strain>
    </source>
</reference>
<organism evidence="1">
    <name type="scientific">Podoviridae sp. ctZDN4</name>
    <dbReference type="NCBI Taxonomy" id="2825258"/>
    <lineage>
        <taxon>Viruses</taxon>
        <taxon>Duplodnaviria</taxon>
        <taxon>Heunggongvirae</taxon>
        <taxon>Uroviricota</taxon>
        <taxon>Caudoviricetes</taxon>
    </lineage>
</organism>
<accession>A0A8S5U4B8</accession>
<sequence length="62" mass="7105">MKTVKMSAENMRQLYDGYKVVTGKYTYWSRVDAVTGAIRFYRQDTNLHNAGLDSEVEGVKLV</sequence>
<evidence type="ECO:0000313" key="1">
    <source>
        <dbReference type="EMBL" id="DAF89312.1"/>
    </source>
</evidence>
<name>A0A8S5U4B8_9CAUD</name>